<dbReference type="EMBL" id="KV419408">
    <property type="protein sequence ID" value="KZS92894.1"/>
    <property type="molecule type" value="Genomic_DNA"/>
</dbReference>
<dbReference type="AlphaFoldDB" id="A0A164U3V3"/>
<dbReference type="OrthoDB" id="5804279at2759"/>
<dbReference type="Pfam" id="PF05303">
    <property type="entry name" value="GSKIP_dom"/>
    <property type="match status" value="1"/>
</dbReference>
<dbReference type="InterPro" id="IPR007967">
    <property type="entry name" value="GSKIP_dom"/>
</dbReference>
<proteinExistence type="predicted"/>
<feature type="domain" description="GSKIP" evidence="1">
    <location>
        <begin position="6"/>
        <end position="99"/>
    </location>
</feature>
<reference evidence="2 3" key="1">
    <citation type="journal article" date="2016" name="Mol. Biol. Evol.">
        <title>Comparative Genomics of Early-Diverging Mushroom-Forming Fungi Provides Insights into the Origins of Lignocellulose Decay Capabilities.</title>
        <authorList>
            <person name="Nagy L.G."/>
            <person name="Riley R."/>
            <person name="Tritt A."/>
            <person name="Adam C."/>
            <person name="Daum C."/>
            <person name="Floudas D."/>
            <person name="Sun H."/>
            <person name="Yadav J.S."/>
            <person name="Pangilinan J."/>
            <person name="Larsson K.H."/>
            <person name="Matsuura K."/>
            <person name="Barry K."/>
            <person name="Labutti K."/>
            <person name="Kuo R."/>
            <person name="Ohm R.A."/>
            <person name="Bhattacharya S.S."/>
            <person name="Shirouzu T."/>
            <person name="Yoshinaga Y."/>
            <person name="Martin F.M."/>
            <person name="Grigoriev I.V."/>
            <person name="Hibbett D.S."/>
        </authorList>
    </citation>
    <scope>NUCLEOTIDE SEQUENCE [LARGE SCALE GENOMIC DNA]</scope>
    <source>
        <strain evidence="2 3">HHB9708</strain>
    </source>
</reference>
<accession>A0A164U3V3</accession>
<protein>
    <recommendedName>
        <fullName evidence="1">GSKIP domain-containing protein</fullName>
    </recommendedName>
</protein>
<dbReference type="InterPro" id="IPR023231">
    <property type="entry name" value="GSKIP_dom_sf"/>
</dbReference>
<gene>
    <name evidence="2" type="ORF">SISNIDRAFT_549931</name>
</gene>
<organism evidence="2 3">
    <name type="scientific">Sistotremastrum niveocremeum HHB9708</name>
    <dbReference type="NCBI Taxonomy" id="1314777"/>
    <lineage>
        <taxon>Eukaryota</taxon>
        <taxon>Fungi</taxon>
        <taxon>Dikarya</taxon>
        <taxon>Basidiomycota</taxon>
        <taxon>Agaricomycotina</taxon>
        <taxon>Agaricomycetes</taxon>
        <taxon>Sistotremastrales</taxon>
        <taxon>Sistotremastraceae</taxon>
        <taxon>Sertulicium</taxon>
        <taxon>Sertulicium niveocremeum</taxon>
    </lineage>
</organism>
<keyword evidence="3" id="KW-1185">Reference proteome</keyword>
<evidence type="ECO:0000313" key="2">
    <source>
        <dbReference type="EMBL" id="KZS92894.1"/>
    </source>
</evidence>
<dbReference type="Gene3D" id="3.30.2280.10">
    <property type="entry name" value="Hypothetical protein (hspc210)"/>
    <property type="match status" value="1"/>
</dbReference>
<dbReference type="Proteomes" id="UP000076722">
    <property type="component" value="Unassembled WGS sequence"/>
</dbReference>
<name>A0A164U3V3_9AGAM</name>
<sequence length="104" mass="11521">MGDFYRDEMTRALSEQSYGISAYSISTSSRMDADAEVTILEGSKCTIHLNCNGYKLVAAAPAIPNTTTGVIYENMEELLQAVSPLFLKKRGELLVAKLNSRQRR</sequence>
<evidence type="ECO:0000259" key="1">
    <source>
        <dbReference type="Pfam" id="PF05303"/>
    </source>
</evidence>
<dbReference type="SUPFAM" id="SSF103107">
    <property type="entry name" value="Hypothetical protein c14orf129, hspc210"/>
    <property type="match status" value="1"/>
</dbReference>
<evidence type="ECO:0000313" key="3">
    <source>
        <dbReference type="Proteomes" id="UP000076722"/>
    </source>
</evidence>